<feature type="signal peptide" evidence="16">
    <location>
        <begin position="1"/>
        <end position="22"/>
    </location>
</feature>
<comment type="catalytic activity">
    <reaction evidence="12">
        <text>Preferential cleavage: (Ac)2-L-Lys-D-Ala-|-D-Ala. Also transpeptidation of peptidyl-alanyl moieties that are N-acyl substituents of D-alanine.</text>
        <dbReference type="EC" id="3.4.16.4"/>
    </reaction>
</comment>
<evidence type="ECO:0000256" key="11">
    <source>
        <dbReference type="ARBA" id="ARBA00023316"/>
    </source>
</evidence>
<comment type="similarity">
    <text evidence="3 15">Belongs to the peptidase S11 family.</text>
</comment>
<dbReference type="GO" id="GO:0009002">
    <property type="term" value="F:serine-type D-Ala-D-Ala carboxypeptidase activity"/>
    <property type="evidence" value="ECO:0007669"/>
    <property type="project" value="UniProtKB-EC"/>
</dbReference>
<dbReference type="SUPFAM" id="SSF69189">
    <property type="entry name" value="Penicillin-binding protein associated domain"/>
    <property type="match status" value="1"/>
</dbReference>
<evidence type="ECO:0000256" key="10">
    <source>
        <dbReference type="ARBA" id="ARBA00022984"/>
    </source>
</evidence>
<evidence type="ECO:0000313" key="18">
    <source>
        <dbReference type="EMBL" id="RWR20776.1"/>
    </source>
</evidence>
<evidence type="ECO:0000313" key="21">
    <source>
        <dbReference type="Proteomes" id="UP000285295"/>
    </source>
</evidence>
<keyword evidence="9" id="KW-0133">Cell shape</keyword>
<dbReference type="GO" id="GO:0008360">
    <property type="term" value="P:regulation of cell shape"/>
    <property type="evidence" value="ECO:0007669"/>
    <property type="project" value="UniProtKB-KW"/>
</dbReference>
<feature type="active site" description="Acyl-ester intermediate" evidence="13">
    <location>
        <position position="54"/>
    </location>
</feature>
<feature type="chain" id="PRO_5033430933" description="serine-type D-Ala-D-Ala carboxypeptidase" evidence="16">
    <location>
        <begin position="23"/>
        <end position="407"/>
    </location>
</feature>
<comment type="caution">
    <text evidence="19">The sequence shown here is derived from an EMBL/GenBank/DDBJ whole genome shotgun (WGS) entry which is preliminary data.</text>
</comment>
<evidence type="ECO:0000256" key="5">
    <source>
        <dbReference type="ARBA" id="ARBA00022645"/>
    </source>
</evidence>
<name>A0A443KAB2_9RHOB</name>
<dbReference type="AlphaFoldDB" id="A0A443KAB2"/>
<reference evidence="20 21" key="2">
    <citation type="submission" date="2019-01" db="EMBL/GenBank/DDBJ databases">
        <authorList>
            <person name="Li Y."/>
        </authorList>
    </citation>
    <scope>NUCLEOTIDE SEQUENCE [LARGE SCALE GENOMIC DNA]</scope>
    <source>
        <strain evidence="19 21">D19-10-3-21</strain>
        <strain evidence="18 20">SK2B-1</strain>
    </source>
</reference>
<feature type="domain" description="Peptidase S11 D-Ala-D-Ala carboxypeptidase A C-terminal" evidence="17">
    <location>
        <begin position="278"/>
        <end position="379"/>
    </location>
</feature>
<keyword evidence="8" id="KW-0378">Hydrolase</keyword>
<feature type="binding site" evidence="14">
    <location>
        <position position="228"/>
    </location>
    <ligand>
        <name>substrate</name>
    </ligand>
</feature>
<dbReference type="InterPro" id="IPR012907">
    <property type="entry name" value="Peptidase_S11_C"/>
</dbReference>
<evidence type="ECO:0000256" key="8">
    <source>
        <dbReference type="ARBA" id="ARBA00022801"/>
    </source>
</evidence>
<dbReference type="InterPro" id="IPR037167">
    <property type="entry name" value="Peptidase_S11_C_sf"/>
</dbReference>
<dbReference type="SUPFAM" id="SSF56601">
    <property type="entry name" value="beta-lactamase/transpeptidase-like"/>
    <property type="match status" value="1"/>
</dbReference>
<evidence type="ECO:0000256" key="9">
    <source>
        <dbReference type="ARBA" id="ARBA00022960"/>
    </source>
</evidence>
<dbReference type="InterPro" id="IPR001967">
    <property type="entry name" value="Peptidase_S11_N"/>
</dbReference>
<dbReference type="InterPro" id="IPR012338">
    <property type="entry name" value="Beta-lactam/transpept-like"/>
</dbReference>
<evidence type="ECO:0000313" key="20">
    <source>
        <dbReference type="Proteomes" id="UP000284476"/>
    </source>
</evidence>
<evidence type="ECO:0000256" key="7">
    <source>
        <dbReference type="ARBA" id="ARBA00022729"/>
    </source>
</evidence>
<organism evidence="19 21">
    <name type="scientific">Paenirhodobacter populi</name>
    <dbReference type="NCBI Taxonomy" id="2306993"/>
    <lineage>
        <taxon>Bacteria</taxon>
        <taxon>Pseudomonadati</taxon>
        <taxon>Pseudomonadota</taxon>
        <taxon>Alphaproteobacteria</taxon>
        <taxon>Rhodobacterales</taxon>
        <taxon>Rhodobacter group</taxon>
        <taxon>Paenirhodobacter</taxon>
    </lineage>
</organism>
<dbReference type="PANTHER" id="PTHR21581">
    <property type="entry name" value="D-ALANYL-D-ALANINE CARBOXYPEPTIDASE"/>
    <property type="match status" value="1"/>
</dbReference>
<feature type="active site" evidence="13">
    <location>
        <position position="114"/>
    </location>
</feature>
<feature type="active site" description="Proton acceptor" evidence="13">
    <location>
        <position position="57"/>
    </location>
</feature>
<gene>
    <name evidence="18" type="ORF">D2T30_10400</name>
    <name evidence="19" type="ORF">D2T31_10005</name>
</gene>
<evidence type="ECO:0000256" key="12">
    <source>
        <dbReference type="ARBA" id="ARBA00034000"/>
    </source>
</evidence>
<evidence type="ECO:0000256" key="2">
    <source>
        <dbReference type="ARBA" id="ARBA00004752"/>
    </source>
</evidence>
<dbReference type="Proteomes" id="UP000284476">
    <property type="component" value="Unassembled WGS sequence"/>
</dbReference>
<dbReference type="EMBL" id="SAUZ01000011">
    <property type="protein sequence ID" value="RWR20776.1"/>
    <property type="molecule type" value="Genomic_DNA"/>
</dbReference>
<dbReference type="Gene3D" id="2.60.410.10">
    <property type="entry name" value="D-Ala-D-Ala carboxypeptidase, C-terminal domain"/>
    <property type="match status" value="1"/>
</dbReference>
<evidence type="ECO:0000313" key="19">
    <source>
        <dbReference type="EMBL" id="RWR29761.1"/>
    </source>
</evidence>
<dbReference type="SMART" id="SM00936">
    <property type="entry name" value="PBP5_C"/>
    <property type="match status" value="1"/>
</dbReference>
<comment type="pathway">
    <text evidence="2">Cell wall biogenesis; peptidoglycan biosynthesis.</text>
</comment>
<dbReference type="EC" id="3.4.16.4" evidence="4"/>
<dbReference type="PRINTS" id="PR00725">
    <property type="entry name" value="DADACBPTASE1"/>
</dbReference>
<dbReference type="OrthoDB" id="9795979at2"/>
<evidence type="ECO:0000259" key="17">
    <source>
        <dbReference type="SMART" id="SM00936"/>
    </source>
</evidence>
<dbReference type="Gene3D" id="3.40.710.10">
    <property type="entry name" value="DD-peptidase/beta-lactamase superfamily"/>
    <property type="match status" value="1"/>
</dbReference>
<dbReference type="Proteomes" id="UP000285295">
    <property type="component" value="Unassembled WGS sequence"/>
</dbReference>
<dbReference type="Pfam" id="PF00768">
    <property type="entry name" value="Peptidase_S11"/>
    <property type="match status" value="1"/>
</dbReference>
<evidence type="ECO:0000256" key="16">
    <source>
        <dbReference type="SAM" id="SignalP"/>
    </source>
</evidence>
<proteinExistence type="inferred from homology"/>
<dbReference type="UniPathway" id="UPA00219"/>
<dbReference type="GO" id="GO:0009252">
    <property type="term" value="P:peptidoglycan biosynthetic process"/>
    <property type="evidence" value="ECO:0007669"/>
    <property type="project" value="UniProtKB-UniPathway"/>
</dbReference>
<dbReference type="PANTHER" id="PTHR21581:SF6">
    <property type="entry name" value="TRAFFICKING PROTEIN PARTICLE COMPLEX SUBUNIT 12"/>
    <property type="match status" value="1"/>
</dbReference>
<evidence type="ECO:0000256" key="15">
    <source>
        <dbReference type="RuleBase" id="RU004016"/>
    </source>
</evidence>
<accession>A0A443JL87</accession>
<dbReference type="InterPro" id="IPR018044">
    <property type="entry name" value="Peptidase_S11"/>
</dbReference>
<dbReference type="InterPro" id="IPR015956">
    <property type="entry name" value="Peniciliin-bd_prot_C_sf"/>
</dbReference>
<sequence>MRLLRLVAIACLTLSTALPAAAFETRAKAAWVYDMTTKTVLMEKEADVPLPPASMSKLMTLNMLFEALDRGIVSMDTEFSVSTKAKSMGGSTMFLNEMDRPTVRELMQGMIINSGNDACVVVAENLSTLEGLGGSEEAFAARMTRRAKELGLTQSNFTNSSGWPDPGQRMSMHDLGVLAAHLIATYPQYYPLFSETTYDYKNRSPANANNRNPLLAIKGYDWHADGMKTGHTQEAGFGLVGSAVMEDRRIVFVLSGMNSERERAQEGEAISNWAFHQFTAKTIATKGTRLAEVPVWLGADATVGLVPGEDVKVLVPTGSQDQIRAEVVYDGPVTLPRDPDTQKVGPIRAGDHLADLVIQVPGLAQPEKVPLLAEHDVAEGGFLVRVRTAAQHLMQRVISSATQAVGS</sequence>
<protein>
    <recommendedName>
        <fullName evidence="4">serine-type D-Ala-D-Ala carboxypeptidase</fullName>
        <ecNumber evidence="4">3.4.16.4</ecNumber>
    </recommendedName>
</protein>
<dbReference type="EMBL" id="SAUX01000010">
    <property type="protein sequence ID" value="RWR29761.1"/>
    <property type="molecule type" value="Genomic_DNA"/>
</dbReference>
<keyword evidence="10" id="KW-0573">Peptidoglycan synthesis</keyword>
<keyword evidence="7 16" id="KW-0732">Signal</keyword>
<evidence type="ECO:0000256" key="4">
    <source>
        <dbReference type="ARBA" id="ARBA00012448"/>
    </source>
</evidence>
<dbReference type="GO" id="GO:0006508">
    <property type="term" value="P:proteolysis"/>
    <property type="evidence" value="ECO:0007669"/>
    <property type="project" value="UniProtKB-KW"/>
</dbReference>
<evidence type="ECO:0000256" key="14">
    <source>
        <dbReference type="PIRSR" id="PIRSR618044-2"/>
    </source>
</evidence>
<dbReference type="RefSeq" id="WP_128182367.1">
    <property type="nucleotide sequence ID" value="NZ_JBHRSO010000041.1"/>
</dbReference>
<keyword evidence="5 19" id="KW-0121">Carboxypeptidase</keyword>
<keyword evidence="6" id="KW-0645">Protease</keyword>
<dbReference type="Pfam" id="PF07943">
    <property type="entry name" value="PBP5_C"/>
    <property type="match status" value="1"/>
</dbReference>
<dbReference type="GO" id="GO:0071555">
    <property type="term" value="P:cell wall organization"/>
    <property type="evidence" value="ECO:0007669"/>
    <property type="project" value="UniProtKB-KW"/>
</dbReference>
<accession>A0A443KAB2</accession>
<reference evidence="20 21" key="1">
    <citation type="submission" date="2019-01" db="EMBL/GenBank/DDBJ databases">
        <title>Sinorhodobacter populi sp. nov. isolated from the symptomatic bark tissue of Populus euramericana canker.</title>
        <authorList>
            <person name="Xu G."/>
        </authorList>
    </citation>
    <scope>NUCLEOTIDE SEQUENCE [LARGE SCALE GENOMIC DNA]</scope>
    <source>
        <strain evidence="19 21">D19-10-3-21</strain>
        <strain evidence="18 20">SK2B-1</strain>
    </source>
</reference>
<evidence type="ECO:0000256" key="6">
    <source>
        <dbReference type="ARBA" id="ARBA00022670"/>
    </source>
</evidence>
<comment type="function">
    <text evidence="1">Removes C-terminal D-alanyl residues from sugar-peptide cell wall precursors.</text>
</comment>
<keyword evidence="11" id="KW-0961">Cell wall biogenesis/degradation</keyword>
<evidence type="ECO:0000256" key="1">
    <source>
        <dbReference type="ARBA" id="ARBA00003217"/>
    </source>
</evidence>
<evidence type="ECO:0000256" key="3">
    <source>
        <dbReference type="ARBA" id="ARBA00007164"/>
    </source>
</evidence>
<evidence type="ECO:0000256" key="13">
    <source>
        <dbReference type="PIRSR" id="PIRSR618044-1"/>
    </source>
</evidence>